<gene>
    <name evidence="1" type="ORF">WH52_11250</name>
</gene>
<evidence type="ECO:0000313" key="2">
    <source>
        <dbReference type="Proteomes" id="UP000194221"/>
    </source>
</evidence>
<name>A0A1Y2PAG0_9FLAO</name>
<dbReference type="STRING" id="1635173.WH52_11250"/>
<protein>
    <submittedName>
        <fullName evidence="1">Uncharacterized protein</fullName>
    </submittedName>
</protein>
<comment type="caution">
    <text evidence="1">The sequence shown here is derived from an EMBL/GenBank/DDBJ whole genome shotgun (WGS) entry which is preliminary data.</text>
</comment>
<sequence>MNTQFKLLLLFVGIVTLIGCESGVRDVTGGVGSNPNPDPDPNPNPVVEVVPVDITQDGFDFLEKMQGHWVGTNKVINDEFPWFAWDYRAISKSHIHGIHEGGTLGNLLTSFFVTNFKGKRTIMARNGGLLNGIYRTSYFVMDSVKQNGANDKYYRLVDARGGTGIMHMELRFKNDSLYFNSYTSNLGNRVPSRHMTFKGKRMHFELAQAAKDATGFPVNEIDAGLDFANGFVEDNLYKQQGQEKAKSTTFLAQQNSNDVYELAPQSGDPYIITDHPRLGSLVVNLTRGSNSNIADDNLLVWLSKEPLTDASGFLSSDASVFDTMLHFPTLENKEDFTLFTYLHPGEYYVNVIADKDKDGSPGAGDITSISQKITIGVKEDKVINVTNINVQN</sequence>
<dbReference type="AlphaFoldDB" id="A0A1Y2PAG0"/>
<accession>A0A1Y2PAG0</accession>
<dbReference type="OrthoDB" id="1524066at2"/>
<dbReference type="PROSITE" id="PS51257">
    <property type="entry name" value="PROKAR_LIPOPROTEIN"/>
    <property type="match status" value="1"/>
</dbReference>
<keyword evidence="2" id="KW-1185">Reference proteome</keyword>
<dbReference type="Proteomes" id="UP000194221">
    <property type="component" value="Unassembled WGS sequence"/>
</dbReference>
<dbReference type="InParanoid" id="A0A1Y2PAG0"/>
<dbReference type="EMBL" id="LAPZ01000011">
    <property type="protein sequence ID" value="OSY87444.1"/>
    <property type="molecule type" value="Genomic_DNA"/>
</dbReference>
<dbReference type="RefSeq" id="WP_086031059.1">
    <property type="nucleotide sequence ID" value="NZ_LAPZ01000011.1"/>
</dbReference>
<proteinExistence type="predicted"/>
<evidence type="ECO:0000313" key="1">
    <source>
        <dbReference type="EMBL" id="OSY87444.1"/>
    </source>
</evidence>
<reference evidence="1 2" key="1">
    <citation type="submission" date="2015-03" db="EMBL/GenBank/DDBJ databases">
        <title>Genome sequence of Tenacibaculum sp. S2-2, isolated from intestinal microbiota of sea cucumber, Apostichopus japonicas.</title>
        <authorList>
            <person name="Shao Z."/>
            <person name="Wang L."/>
            <person name="Li X."/>
        </authorList>
    </citation>
    <scope>NUCLEOTIDE SEQUENCE [LARGE SCALE GENOMIC DNA]</scope>
    <source>
        <strain evidence="1 2">S2-2</strain>
    </source>
</reference>
<organism evidence="1 2">
    <name type="scientific">Tenacibaculum holothuriorum</name>
    <dbReference type="NCBI Taxonomy" id="1635173"/>
    <lineage>
        <taxon>Bacteria</taxon>
        <taxon>Pseudomonadati</taxon>
        <taxon>Bacteroidota</taxon>
        <taxon>Flavobacteriia</taxon>
        <taxon>Flavobacteriales</taxon>
        <taxon>Flavobacteriaceae</taxon>
        <taxon>Tenacibaculum</taxon>
    </lineage>
</organism>